<sequence>MAVCLEILHSLKHFLSLVLKLKLQSPAARNALPHPRPRVWKSARDESRDARPGRTHPAGGEAPECLATSPQHAGKEREPREPREPQGRRRQAGAAQPGCGLQPTSPRQKRSQLRASASPGTQLMAPPPPAGRAPGANPMRLGGAYRSLPGSAGAQPEGQLPAAASVPVLLAVGSSTGYSHPLRNHPHRVRRRRAVRARTVATRKASDIRALGRSAWTATSSRTTPSCEAPTPKILPFLGLTEGATSLVLKMAWSQQGEM</sequence>
<keyword evidence="1" id="KW-1185">Reference proteome</keyword>
<dbReference type="RefSeq" id="XP_074232015.1">
    <property type="nucleotide sequence ID" value="XM_074375914.1"/>
</dbReference>
<reference evidence="2" key="1">
    <citation type="submission" date="2025-08" db="UniProtKB">
        <authorList>
            <consortium name="RefSeq"/>
        </authorList>
    </citation>
    <scope>IDENTIFICATION</scope>
    <source>
        <tissue evidence="2">Blood</tissue>
    </source>
</reference>
<protein>
    <submittedName>
        <fullName evidence="2">Uncharacterized protein LOC141579492</fullName>
    </submittedName>
</protein>
<name>A0AC58RBU3_CAMBA</name>
<gene>
    <name evidence="2" type="primary">LOC141579492</name>
</gene>
<accession>A0AC58RBU3</accession>
<dbReference type="Proteomes" id="UP001732780">
    <property type="component" value="Chromosome 12"/>
</dbReference>
<evidence type="ECO:0000313" key="1">
    <source>
        <dbReference type="Proteomes" id="UP001732780"/>
    </source>
</evidence>
<organism evidence="1 2">
    <name type="scientific">Camelus bactrianus</name>
    <name type="common">Bactrian camel</name>
    <dbReference type="NCBI Taxonomy" id="9837"/>
    <lineage>
        <taxon>Eukaryota</taxon>
        <taxon>Metazoa</taxon>
        <taxon>Chordata</taxon>
        <taxon>Craniata</taxon>
        <taxon>Vertebrata</taxon>
        <taxon>Euteleostomi</taxon>
        <taxon>Mammalia</taxon>
        <taxon>Eutheria</taxon>
        <taxon>Laurasiatheria</taxon>
        <taxon>Artiodactyla</taxon>
        <taxon>Tylopoda</taxon>
        <taxon>Camelidae</taxon>
        <taxon>Camelus</taxon>
    </lineage>
</organism>
<evidence type="ECO:0000313" key="2">
    <source>
        <dbReference type="RefSeq" id="XP_074232015.1"/>
    </source>
</evidence>
<proteinExistence type="predicted"/>